<protein>
    <submittedName>
        <fullName evidence="1">Uncharacterized protein</fullName>
    </submittedName>
</protein>
<name>A0A0A9FBA0_ARUDO</name>
<organism evidence="1">
    <name type="scientific">Arundo donax</name>
    <name type="common">Giant reed</name>
    <name type="synonym">Donax arundinaceus</name>
    <dbReference type="NCBI Taxonomy" id="35708"/>
    <lineage>
        <taxon>Eukaryota</taxon>
        <taxon>Viridiplantae</taxon>
        <taxon>Streptophyta</taxon>
        <taxon>Embryophyta</taxon>
        <taxon>Tracheophyta</taxon>
        <taxon>Spermatophyta</taxon>
        <taxon>Magnoliopsida</taxon>
        <taxon>Liliopsida</taxon>
        <taxon>Poales</taxon>
        <taxon>Poaceae</taxon>
        <taxon>PACMAD clade</taxon>
        <taxon>Arundinoideae</taxon>
        <taxon>Arundineae</taxon>
        <taxon>Arundo</taxon>
    </lineage>
</organism>
<reference evidence="1" key="2">
    <citation type="journal article" date="2015" name="Data Brief">
        <title>Shoot transcriptome of the giant reed, Arundo donax.</title>
        <authorList>
            <person name="Barrero R.A."/>
            <person name="Guerrero F.D."/>
            <person name="Moolhuijzen P."/>
            <person name="Goolsby J.A."/>
            <person name="Tidwell J."/>
            <person name="Bellgard S.E."/>
            <person name="Bellgard M.I."/>
        </authorList>
    </citation>
    <scope>NUCLEOTIDE SEQUENCE</scope>
    <source>
        <tissue evidence="1">Shoot tissue taken approximately 20 cm above the soil surface</tissue>
    </source>
</reference>
<evidence type="ECO:0000313" key="1">
    <source>
        <dbReference type="EMBL" id="JAE08494.1"/>
    </source>
</evidence>
<sequence>MLLRYWFRYMCYLYDRMLMYVSELAISCSSELK</sequence>
<dbReference type="AlphaFoldDB" id="A0A0A9FBA0"/>
<dbReference type="EMBL" id="GBRH01189402">
    <property type="protein sequence ID" value="JAE08494.1"/>
    <property type="molecule type" value="Transcribed_RNA"/>
</dbReference>
<proteinExistence type="predicted"/>
<reference evidence="1" key="1">
    <citation type="submission" date="2014-09" db="EMBL/GenBank/DDBJ databases">
        <authorList>
            <person name="Magalhaes I.L.F."/>
            <person name="Oliveira U."/>
            <person name="Santos F.R."/>
            <person name="Vidigal T.H.D.A."/>
            <person name="Brescovit A.D."/>
            <person name="Santos A.J."/>
        </authorList>
    </citation>
    <scope>NUCLEOTIDE SEQUENCE</scope>
    <source>
        <tissue evidence="1">Shoot tissue taken approximately 20 cm above the soil surface</tissue>
    </source>
</reference>
<accession>A0A0A9FBA0</accession>